<dbReference type="Gene3D" id="3.20.20.140">
    <property type="entry name" value="Metal-dependent hydrolases"/>
    <property type="match status" value="1"/>
</dbReference>
<keyword evidence="7" id="KW-1185">Reference proteome</keyword>
<dbReference type="EMBL" id="KN848063">
    <property type="protein sequence ID" value="KIY02674.1"/>
    <property type="molecule type" value="Genomic_DNA"/>
</dbReference>
<dbReference type="STRING" id="1442371.A0A0D2L0V9"/>
<dbReference type="Pfam" id="PF04909">
    <property type="entry name" value="Amidohydro_2"/>
    <property type="match status" value="1"/>
</dbReference>
<feature type="region of interest" description="Disordered" evidence="4">
    <location>
        <begin position="341"/>
        <end position="360"/>
    </location>
</feature>
<feature type="compositionally biased region" description="Polar residues" evidence="4">
    <location>
        <begin position="365"/>
        <end position="375"/>
    </location>
</feature>
<accession>A0A0D2L0V9</accession>
<dbReference type="Proteomes" id="UP000053411">
    <property type="component" value="Unassembled WGS sequence"/>
</dbReference>
<organism evidence="6 7">
    <name type="scientific">Fonsecaea multimorphosa CBS 102226</name>
    <dbReference type="NCBI Taxonomy" id="1442371"/>
    <lineage>
        <taxon>Eukaryota</taxon>
        <taxon>Fungi</taxon>
        <taxon>Dikarya</taxon>
        <taxon>Ascomycota</taxon>
        <taxon>Pezizomycotina</taxon>
        <taxon>Eurotiomycetes</taxon>
        <taxon>Chaetothyriomycetidae</taxon>
        <taxon>Chaetothyriales</taxon>
        <taxon>Herpotrichiellaceae</taxon>
        <taxon>Fonsecaea</taxon>
    </lineage>
</organism>
<dbReference type="AlphaFoldDB" id="A0A0D2L0V9"/>
<dbReference type="GO" id="GO:0019748">
    <property type="term" value="P:secondary metabolic process"/>
    <property type="evidence" value="ECO:0007669"/>
    <property type="project" value="TreeGrafter"/>
</dbReference>
<dbReference type="GO" id="GO:0016831">
    <property type="term" value="F:carboxy-lyase activity"/>
    <property type="evidence" value="ECO:0007669"/>
    <property type="project" value="UniProtKB-KW"/>
</dbReference>
<feature type="domain" description="Amidohydrolase-related" evidence="5">
    <location>
        <begin position="76"/>
        <end position="332"/>
    </location>
</feature>
<evidence type="ECO:0000256" key="2">
    <source>
        <dbReference type="ARBA" id="ARBA00023239"/>
    </source>
</evidence>
<dbReference type="GO" id="GO:0016787">
    <property type="term" value="F:hydrolase activity"/>
    <property type="evidence" value="ECO:0007669"/>
    <property type="project" value="InterPro"/>
</dbReference>
<evidence type="ECO:0000259" key="5">
    <source>
        <dbReference type="Pfam" id="PF04909"/>
    </source>
</evidence>
<protein>
    <recommendedName>
        <fullName evidence="5">Amidohydrolase-related domain-containing protein</fullName>
    </recommendedName>
</protein>
<dbReference type="InterPro" id="IPR032466">
    <property type="entry name" value="Metal_Hydrolase"/>
</dbReference>
<dbReference type="PANTHER" id="PTHR21240:SF30">
    <property type="entry name" value="AMIDOHYDROLASE-RELATED DOMAIN-CONTAINING PROTEIN-RELATED"/>
    <property type="match status" value="1"/>
</dbReference>
<comment type="similarity">
    <text evidence="3">Belongs to the metallo-dependent hydrolases superfamily.</text>
</comment>
<evidence type="ECO:0000313" key="7">
    <source>
        <dbReference type="Proteomes" id="UP000053411"/>
    </source>
</evidence>
<dbReference type="InterPro" id="IPR032465">
    <property type="entry name" value="ACMSD"/>
</dbReference>
<reference evidence="6 7" key="1">
    <citation type="submission" date="2015-01" db="EMBL/GenBank/DDBJ databases">
        <title>The Genome Sequence of Fonsecaea multimorphosa CBS 102226.</title>
        <authorList>
            <consortium name="The Broad Institute Genomics Platform"/>
            <person name="Cuomo C."/>
            <person name="de Hoog S."/>
            <person name="Gorbushina A."/>
            <person name="Stielow B."/>
            <person name="Teixiera M."/>
            <person name="Abouelleil A."/>
            <person name="Chapman S.B."/>
            <person name="Priest M."/>
            <person name="Young S.K."/>
            <person name="Wortman J."/>
            <person name="Nusbaum C."/>
            <person name="Birren B."/>
        </authorList>
    </citation>
    <scope>NUCLEOTIDE SEQUENCE [LARGE SCALE GENOMIC DNA]</scope>
    <source>
        <strain evidence="6 7">CBS 102226</strain>
    </source>
</reference>
<evidence type="ECO:0000256" key="1">
    <source>
        <dbReference type="ARBA" id="ARBA00022793"/>
    </source>
</evidence>
<name>A0A0D2L0V9_9EURO</name>
<feature type="compositionally biased region" description="Acidic residues" evidence="4">
    <location>
        <begin position="341"/>
        <end position="350"/>
    </location>
</feature>
<proteinExistence type="inferred from homology"/>
<dbReference type="OrthoDB" id="432010at2759"/>
<evidence type="ECO:0000313" key="6">
    <source>
        <dbReference type="EMBL" id="KIY02674.1"/>
    </source>
</evidence>
<dbReference type="GeneID" id="27706885"/>
<dbReference type="PANTHER" id="PTHR21240">
    <property type="entry name" value="2-AMINO-3-CARBOXYLMUCONATE-6-SEMIALDEHYDE DECARBOXYLASE"/>
    <property type="match status" value="1"/>
</dbReference>
<feature type="region of interest" description="Disordered" evidence="4">
    <location>
        <begin position="365"/>
        <end position="395"/>
    </location>
</feature>
<keyword evidence="2 3" id="KW-0456">Lyase</keyword>
<dbReference type="VEuPathDB" id="FungiDB:Z520_01139"/>
<dbReference type="SUPFAM" id="SSF51556">
    <property type="entry name" value="Metallo-dependent hydrolases"/>
    <property type="match status" value="1"/>
</dbReference>
<dbReference type="RefSeq" id="XP_016636796.1">
    <property type="nucleotide sequence ID" value="XM_016771657.1"/>
</dbReference>
<sequence length="395" mass="44288">MSTKIPLITLEEHFISQAVLDYYASQGVDTSLPDSMAHIMTALREVGPKRLQAMDGGRISLQVISHRPNTIPVPPEVCTKANNELYEAIKASPSPNRFAAFAMLPMLYPEEAAKELDRCVSQLEFVGSLIDNTANGRYYDDPFFWPIFAAHEKLDVPVYLHAIPQPITEATPAPSFHGNYSPQVSNFLANHGFHWHSDVALHVLRLFASKLFDTHRHLKLLLGHMGETLPFLIDRIHKLIQKTWPQASKPRRHLLQVWHENIYITTAGMFSLAPMACLIHMCCADKVLYSVDYPFCSHEDGLKFMHGLRESAMINNQDFEAIAYKNAERLLDIKVPDDNDVGMEIEDDGQGSEADRRSMPWLQLTNTASSGSGSLNGDAGAAFPHSPLETVREEK</sequence>
<dbReference type="InterPro" id="IPR006680">
    <property type="entry name" value="Amidohydro-rel"/>
</dbReference>
<gene>
    <name evidence="6" type="ORF">Z520_01139</name>
</gene>
<dbReference type="GO" id="GO:0005829">
    <property type="term" value="C:cytosol"/>
    <property type="evidence" value="ECO:0007669"/>
    <property type="project" value="TreeGrafter"/>
</dbReference>
<keyword evidence="1 3" id="KW-0210">Decarboxylase</keyword>
<evidence type="ECO:0000256" key="4">
    <source>
        <dbReference type="SAM" id="MobiDB-lite"/>
    </source>
</evidence>
<evidence type="ECO:0000256" key="3">
    <source>
        <dbReference type="RuleBase" id="RU366045"/>
    </source>
</evidence>